<evidence type="ECO:0000256" key="1">
    <source>
        <dbReference type="ARBA" id="ARBA00022598"/>
    </source>
</evidence>
<evidence type="ECO:0000313" key="8">
    <source>
        <dbReference type="Proteomes" id="UP000271162"/>
    </source>
</evidence>
<dbReference type="EMBL" id="UYSL01025355">
    <property type="protein sequence ID" value="VDL84374.1"/>
    <property type="molecule type" value="Genomic_DNA"/>
</dbReference>
<evidence type="ECO:0000313" key="9">
    <source>
        <dbReference type="WBParaSite" id="NBR_0002063601-mRNA-1"/>
    </source>
</evidence>
<dbReference type="SUPFAM" id="SSF55681">
    <property type="entry name" value="Class II aaRS and biotin synthetases"/>
    <property type="match status" value="1"/>
</dbReference>
<evidence type="ECO:0000256" key="5">
    <source>
        <dbReference type="ARBA" id="ARBA00023146"/>
    </source>
</evidence>
<evidence type="ECO:0000259" key="6">
    <source>
        <dbReference type="PROSITE" id="PS50862"/>
    </source>
</evidence>
<keyword evidence="5" id="KW-0030">Aminoacyl-tRNA synthetase</keyword>
<dbReference type="STRING" id="27835.A0A0N4YTR4"/>
<organism evidence="9">
    <name type="scientific">Nippostrongylus brasiliensis</name>
    <name type="common">Rat hookworm</name>
    <dbReference type="NCBI Taxonomy" id="27835"/>
    <lineage>
        <taxon>Eukaryota</taxon>
        <taxon>Metazoa</taxon>
        <taxon>Ecdysozoa</taxon>
        <taxon>Nematoda</taxon>
        <taxon>Chromadorea</taxon>
        <taxon>Rhabditida</taxon>
        <taxon>Rhabditina</taxon>
        <taxon>Rhabditomorpha</taxon>
        <taxon>Strongyloidea</taxon>
        <taxon>Heligmosomidae</taxon>
        <taxon>Nippostrongylus</taxon>
    </lineage>
</organism>
<dbReference type="AlphaFoldDB" id="A0A0N4YTR4"/>
<sequence>MMTTAFRTGVPLLFHCRRFCSETSAKAVVDPKSTERINGWVQKSHKCGSCTFLHISDGLSAKQVQVVVPKSLACSATVGSAISVSGRWQASAGSQQSEEFLAEKCDVLATDFEPRYTSLSPDLLRKKIHLRSRSPAFAALLRIRSKLLLKIHEYFMSRGYVHIDTPIITTNDCEGAGETFCISKASSSKSDDFFDKENVYLSVSGQLHLEAMVSGISQVYTISTGLRADKQQSRNHLTEFKMVEAELSFCSELADLLTVTEDFALHLIRDLLSNRAIADDLLALGSYSPEGHLDTLHRIAEGSSFPRVTYAEAINLLSTKKQKLTGGFSKQDEAFLVSQEFMAYSEIRERGKPISGGFGLGFERLLQFLLGTPNIKDTIPFPRWFKHCQC</sequence>
<protein>
    <submittedName>
        <fullName evidence="9">AA_TRNA_LIGASE_II domain-containing protein</fullName>
    </submittedName>
</protein>
<keyword evidence="2" id="KW-0547">Nucleotide-binding</keyword>
<keyword evidence="1" id="KW-0436">Ligase</keyword>
<dbReference type="GO" id="GO:0005739">
    <property type="term" value="C:mitochondrion"/>
    <property type="evidence" value="ECO:0007669"/>
    <property type="project" value="TreeGrafter"/>
</dbReference>
<evidence type="ECO:0000256" key="4">
    <source>
        <dbReference type="ARBA" id="ARBA00022917"/>
    </source>
</evidence>
<dbReference type="PANTHER" id="PTHR22594">
    <property type="entry name" value="ASPARTYL/LYSYL-TRNA SYNTHETASE"/>
    <property type="match status" value="1"/>
</dbReference>
<proteinExistence type="predicted"/>
<gene>
    <name evidence="7" type="ORF">NBR_LOCUS20637</name>
</gene>
<dbReference type="InterPro" id="IPR006195">
    <property type="entry name" value="aa-tRNA-synth_II"/>
</dbReference>
<evidence type="ECO:0000256" key="3">
    <source>
        <dbReference type="ARBA" id="ARBA00022840"/>
    </source>
</evidence>
<evidence type="ECO:0000256" key="2">
    <source>
        <dbReference type="ARBA" id="ARBA00022741"/>
    </source>
</evidence>
<dbReference type="Pfam" id="PF00152">
    <property type="entry name" value="tRNA-synt_2"/>
    <property type="match status" value="2"/>
</dbReference>
<dbReference type="GO" id="GO:0004816">
    <property type="term" value="F:asparagine-tRNA ligase activity"/>
    <property type="evidence" value="ECO:0007669"/>
    <property type="project" value="TreeGrafter"/>
</dbReference>
<dbReference type="SUPFAM" id="SSF50249">
    <property type="entry name" value="Nucleic acid-binding proteins"/>
    <property type="match status" value="1"/>
</dbReference>
<dbReference type="Proteomes" id="UP000271162">
    <property type="component" value="Unassembled WGS sequence"/>
</dbReference>
<dbReference type="InterPro" id="IPR045864">
    <property type="entry name" value="aa-tRNA-synth_II/BPL/LPL"/>
</dbReference>
<dbReference type="WBParaSite" id="NBR_0002063601-mRNA-1">
    <property type="protein sequence ID" value="NBR_0002063601-mRNA-1"/>
    <property type="gene ID" value="NBR_0002063601"/>
</dbReference>
<evidence type="ECO:0000313" key="7">
    <source>
        <dbReference type="EMBL" id="VDL84374.1"/>
    </source>
</evidence>
<dbReference type="OMA" id="PRFPGQC"/>
<keyword evidence="4" id="KW-0648">Protein biosynthesis</keyword>
<dbReference type="GO" id="GO:0005524">
    <property type="term" value="F:ATP binding"/>
    <property type="evidence" value="ECO:0007669"/>
    <property type="project" value="UniProtKB-KW"/>
</dbReference>
<reference evidence="7 8" key="2">
    <citation type="submission" date="2018-11" db="EMBL/GenBank/DDBJ databases">
        <authorList>
            <consortium name="Pathogen Informatics"/>
        </authorList>
    </citation>
    <scope>NUCLEOTIDE SEQUENCE [LARGE SCALE GENOMIC DNA]</scope>
</reference>
<dbReference type="InterPro" id="IPR004364">
    <property type="entry name" value="Aa-tRNA-synt_II"/>
</dbReference>
<dbReference type="Gene3D" id="2.40.50.140">
    <property type="entry name" value="Nucleic acid-binding proteins"/>
    <property type="match status" value="1"/>
</dbReference>
<feature type="domain" description="Aminoacyl-transfer RNA synthetases class-II family profile" evidence="6">
    <location>
        <begin position="141"/>
        <end position="380"/>
    </location>
</feature>
<keyword evidence="8" id="KW-1185">Reference proteome</keyword>
<name>A0A0N4YTR4_NIPBR</name>
<dbReference type="Gene3D" id="3.30.930.10">
    <property type="entry name" value="Bira Bifunctional Protein, Domain 2"/>
    <property type="match status" value="2"/>
</dbReference>
<reference evidence="9" key="1">
    <citation type="submission" date="2017-02" db="UniProtKB">
        <authorList>
            <consortium name="WormBaseParasite"/>
        </authorList>
    </citation>
    <scope>IDENTIFICATION</scope>
</reference>
<dbReference type="InterPro" id="IPR012340">
    <property type="entry name" value="NA-bd_OB-fold"/>
</dbReference>
<accession>A0A0N4YTR4</accession>
<keyword evidence="3" id="KW-0067">ATP-binding</keyword>
<dbReference type="PANTHER" id="PTHR22594:SF34">
    <property type="entry name" value="ASPARAGINE--TRNA LIGASE, MITOCHONDRIAL-RELATED"/>
    <property type="match status" value="1"/>
</dbReference>
<dbReference type="PROSITE" id="PS50862">
    <property type="entry name" value="AA_TRNA_LIGASE_II"/>
    <property type="match status" value="1"/>
</dbReference>
<dbReference type="GO" id="GO:0006421">
    <property type="term" value="P:asparaginyl-tRNA aminoacylation"/>
    <property type="evidence" value="ECO:0007669"/>
    <property type="project" value="TreeGrafter"/>
</dbReference>